<dbReference type="RefSeq" id="WP_167682885.1">
    <property type="nucleotide sequence ID" value="NZ_QHLQ01000003.1"/>
</dbReference>
<dbReference type="Pfam" id="PF00877">
    <property type="entry name" value="NLPC_P60"/>
    <property type="match status" value="1"/>
</dbReference>
<dbReference type="Gene3D" id="3.90.1720.10">
    <property type="entry name" value="endopeptidase domain like (from Nostoc punctiforme)"/>
    <property type="match status" value="1"/>
</dbReference>
<reference evidence="6 7" key="1">
    <citation type="submission" date="2018-05" db="EMBL/GenBank/DDBJ databases">
        <authorList>
            <person name="Zhang Y.-J."/>
        </authorList>
    </citation>
    <scope>NUCLEOTIDE SEQUENCE [LARGE SCALE GENOMIC DNA]</scope>
    <source>
        <strain evidence="6 7">CY04</strain>
    </source>
</reference>
<accession>A0ABX0W432</accession>
<comment type="caution">
    <text evidence="6">The sequence shown here is derived from an EMBL/GenBank/DDBJ whole genome shotgun (WGS) entry which is preliminary data.</text>
</comment>
<evidence type="ECO:0000256" key="1">
    <source>
        <dbReference type="ARBA" id="ARBA00007074"/>
    </source>
</evidence>
<dbReference type="PANTHER" id="PTHR47359">
    <property type="entry name" value="PEPTIDOGLYCAN DL-ENDOPEPTIDASE CWLO"/>
    <property type="match status" value="1"/>
</dbReference>
<keyword evidence="2" id="KW-0645">Protease</keyword>
<keyword evidence="4" id="KW-0788">Thiol protease</keyword>
<sequence length="247" mass="26711">MSNHQIIQPVVDLLGQPDGPRERQLIWGEQVTVEDENNGWAQIIATKDGYAGYVPSAALGPAVQVTHWVSALATHVYTQPDFKSADLRSLSFGSQVQVLSQTDRFTETPEGFIPSSHLSPLETQLVDPVAVAELFLGTPYLWGGNSRLGIDCSGLVQASLLACGLPCPGDSGPQERALGNYASPNGSGYLRGDLLFWKGHVAWVRDSETLIHANAYRMAVALEPLQPAIDRILDQGDGPVTAHKRLF</sequence>
<dbReference type="Gene3D" id="2.30.30.40">
    <property type="entry name" value="SH3 Domains"/>
    <property type="match status" value="1"/>
</dbReference>
<dbReference type="SUPFAM" id="SSF54001">
    <property type="entry name" value="Cysteine proteinases"/>
    <property type="match status" value="1"/>
</dbReference>
<organism evidence="6 7">
    <name type="scientific">Parasedimentitalea denitrificans</name>
    <dbReference type="NCBI Taxonomy" id="2211118"/>
    <lineage>
        <taxon>Bacteria</taxon>
        <taxon>Pseudomonadati</taxon>
        <taxon>Pseudomonadota</taxon>
        <taxon>Alphaproteobacteria</taxon>
        <taxon>Rhodobacterales</taxon>
        <taxon>Paracoccaceae</taxon>
        <taxon>Parasedimentitalea</taxon>
    </lineage>
</organism>
<dbReference type="InterPro" id="IPR051794">
    <property type="entry name" value="PG_Endopeptidase_C40"/>
</dbReference>
<evidence type="ECO:0000256" key="4">
    <source>
        <dbReference type="ARBA" id="ARBA00022807"/>
    </source>
</evidence>
<dbReference type="Proteomes" id="UP001429564">
    <property type="component" value="Unassembled WGS sequence"/>
</dbReference>
<evidence type="ECO:0000256" key="2">
    <source>
        <dbReference type="ARBA" id="ARBA00022670"/>
    </source>
</evidence>
<name>A0ABX0W432_9RHOB</name>
<gene>
    <name evidence="6" type="ORF">DL239_04930</name>
</gene>
<dbReference type="InterPro" id="IPR000064">
    <property type="entry name" value="NLP_P60_dom"/>
</dbReference>
<dbReference type="PROSITE" id="PS51935">
    <property type="entry name" value="NLPC_P60"/>
    <property type="match status" value="1"/>
</dbReference>
<dbReference type="GO" id="GO:0016787">
    <property type="term" value="F:hydrolase activity"/>
    <property type="evidence" value="ECO:0007669"/>
    <property type="project" value="UniProtKB-KW"/>
</dbReference>
<feature type="domain" description="NlpC/P60" evidence="5">
    <location>
        <begin position="122"/>
        <end position="247"/>
    </location>
</feature>
<keyword evidence="7" id="KW-1185">Reference proteome</keyword>
<dbReference type="InterPro" id="IPR038765">
    <property type="entry name" value="Papain-like_cys_pep_sf"/>
</dbReference>
<dbReference type="Pfam" id="PF18348">
    <property type="entry name" value="SH3_16"/>
    <property type="match status" value="1"/>
</dbReference>
<proteinExistence type="inferred from homology"/>
<dbReference type="EMBL" id="QHLQ01000003">
    <property type="protein sequence ID" value="NIZ60314.1"/>
    <property type="molecule type" value="Genomic_DNA"/>
</dbReference>
<evidence type="ECO:0000256" key="3">
    <source>
        <dbReference type="ARBA" id="ARBA00022801"/>
    </source>
</evidence>
<evidence type="ECO:0000259" key="5">
    <source>
        <dbReference type="PROSITE" id="PS51935"/>
    </source>
</evidence>
<dbReference type="PANTHER" id="PTHR47359:SF3">
    <property type="entry name" value="NLP_P60 DOMAIN-CONTAINING PROTEIN-RELATED"/>
    <property type="match status" value="1"/>
</dbReference>
<comment type="similarity">
    <text evidence="1">Belongs to the peptidase C40 family.</text>
</comment>
<dbReference type="InterPro" id="IPR041382">
    <property type="entry name" value="SH3_16"/>
</dbReference>
<protein>
    <submittedName>
        <fullName evidence="6">NLP/P60 hydrolase</fullName>
    </submittedName>
</protein>
<evidence type="ECO:0000313" key="7">
    <source>
        <dbReference type="Proteomes" id="UP001429564"/>
    </source>
</evidence>
<keyword evidence="3 6" id="KW-0378">Hydrolase</keyword>
<evidence type="ECO:0000313" key="6">
    <source>
        <dbReference type="EMBL" id="NIZ60314.1"/>
    </source>
</evidence>